<evidence type="ECO:0000259" key="2">
    <source>
        <dbReference type="Pfam" id="PF04773"/>
    </source>
</evidence>
<evidence type="ECO:0000256" key="1">
    <source>
        <dbReference type="SAM" id="MobiDB-lite"/>
    </source>
</evidence>
<gene>
    <name evidence="3" type="ORF">METZ01_LOCUS156149</name>
</gene>
<dbReference type="Gene3D" id="2.60.120.1440">
    <property type="match status" value="1"/>
</dbReference>
<feature type="compositionally biased region" description="Basic and acidic residues" evidence="1">
    <location>
        <begin position="306"/>
        <end position="357"/>
    </location>
</feature>
<feature type="non-terminal residue" evidence="3">
    <location>
        <position position="357"/>
    </location>
</feature>
<protein>
    <recommendedName>
        <fullName evidence="2">FecR protein domain-containing protein</fullName>
    </recommendedName>
</protein>
<name>A0A382AP17_9ZZZZ</name>
<feature type="compositionally biased region" description="Basic residues" evidence="1">
    <location>
        <begin position="286"/>
        <end position="305"/>
    </location>
</feature>
<feature type="domain" description="FecR protein" evidence="2">
    <location>
        <begin position="73"/>
        <end position="171"/>
    </location>
</feature>
<dbReference type="PANTHER" id="PTHR38731">
    <property type="entry name" value="LIPL45-RELATED LIPOPROTEIN-RELATED"/>
    <property type="match status" value="1"/>
</dbReference>
<accession>A0A382AP17</accession>
<feature type="compositionally biased region" description="Basic and acidic residues" evidence="1">
    <location>
        <begin position="271"/>
        <end position="285"/>
    </location>
</feature>
<reference evidence="3" key="1">
    <citation type="submission" date="2018-05" db="EMBL/GenBank/DDBJ databases">
        <authorList>
            <person name="Lanie J.A."/>
            <person name="Ng W.-L."/>
            <person name="Kazmierczak K.M."/>
            <person name="Andrzejewski T.M."/>
            <person name="Davidsen T.M."/>
            <person name="Wayne K.J."/>
            <person name="Tettelin H."/>
            <person name="Glass J.I."/>
            <person name="Rusch D."/>
            <person name="Podicherti R."/>
            <person name="Tsui H.-C.T."/>
            <person name="Winkler M.E."/>
        </authorList>
    </citation>
    <scope>NUCLEOTIDE SEQUENCE</scope>
</reference>
<feature type="region of interest" description="Disordered" evidence="1">
    <location>
        <begin position="254"/>
        <end position="357"/>
    </location>
</feature>
<dbReference type="AlphaFoldDB" id="A0A382AP17"/>
<evidence type="ECO:0000313" key="3">
    <source>
        <dbReference type="EMBL" id="SVB03295.1"/>
    </source>
</evidence>
<dbReference type="EMBL" id="UINC01026226">
    <property type="protein sequence ID" value="SVB03295.1"/>
    <property type="molecule type" value="Genomic_DNA"/>
</dbReference>
<proteinExistence type="predicted"/>
<dbReference type="InterPro" id="IPR006860">
    <property type="entry name" value="FecR"/>
</dbReference>
<dbReference type="PANTHER" id="PTHR38731:SF1">
    <property type="entry name" value="FECR PROTEIN DOMAIN-CONTAINING PROTEIN"/>
    <property type="match status" value="1"/>
</dbReference>
<organism evidence="3">
    <name type="scientific">marine metagenome</name>
    <dbReference type="NCBI Taxonomy" id="408172"/>
    <lineage>
        <taxon>unclassified sequences</taxon>
        <taxon>metagenomes</taxon>
        <taxon>ecological metagenomes</taxon>
    </lineage>
</organism>
<sequence>MMRQISCLVAFCLVSIITASSVTAAALDGASDYGNKESEIGFATVAVNVVEGTFEADHRIINVSDQVFQKEIIETNSVSTTQIVFLDETVLTMGPETRLILDELVFDRNATEGKVVMTALKGLFTFVSGSLPSESYQINTPTTIIGMRGTKFDLFVARNGASTVILRSGAIDVKNLQGVERQVNTVDLATNVVTKKSEPTLPAPPTSELEQLFTSLVNPGELQGIDPLQVNTKRESIETESIRKKQIQLKNEEANDLKRQKAEQPNSQRIKKLEERRQKKEERAKKREAKKKKKAEKKALRKAKKENKALKIAKKEEKKAAKEAKKTEKLASKEAKKATKKATKEAKQAAKKATKEA</sequence>
<dbReference type="Pfam" id="PF04773">
    <property type="entry name" value="FecR"/>
    <property type="match status" value="1"/>
</dbReference>